<proteinExistence type="predicted"/>
<name>A0A401LA93_9FIRM</name>
<evidence type="ECO:0000313" key="1">
    <source>
        <dbReference type="EMBL" id="GCB28507.1"/>
    </source>
</evidence>
<reference evidence="1 2" key="1">
    <citation type="submission" date="2018-10" db="EMBL/GenBank/DDBJ databases">
        <title>Draft Genome Sequence of Anaerotignum sp. KCTC 15736.</title>
        <authorList>
            <person name="Choi S.H."/>
            <person name="Kim J.S."/>
            <person name="Kang S.W."/>
            <person name="Lee J.S."/>
            <person name="Park S.H."/>
        </authorList>
    </citation>
    <scope>NUCLEOTIDE SEQUENCE [LARGE SCALE GENOMIC DNA]</scope>
    <source>
        <strain evidence="1 2">KCTC 15736</strain>
    </source>
</reference>
<dbReference type="AlphaFoldDB" id="A0A401LA93"/>
<accession>A0A401LA93</accession>
<protein>
    <submittedName>
        <fullName evidence="1">Uncharacterized protein</fullName>
    </submittedName>
</protein>
<organism evidence="1 2">
    <name type="scientific">Anaerotignum faecicola</name>
    <dbReference type="NCBI Taxonomy" id="2358141"/>
    <lineage>
        <taxon>Bacteria</taxon>
        <taxon>Bacillati</taxon>
        <taxon>Bacillota</taxon>
        <taxon>Clostridia</taxon>
        <taxon>Lachnospirales</taxon>
        <taxon>Anaerotignaceae</taxon>
        <taxon>Anaerotignum</taxon>
    </lineage>
</organism>
<comment type="caution">
    <text evidence="1">The sequence shown here is derived from an EMBL/GenBank/DDBJ whole genome shotgun (WGS) entry which is preliminary data.</text>
</comment>
<sequence length="52" mass="6277">MIDVVEQIPEETYSMDDWNEALMYMSNREARYSSFTAKEEILEFLKYDVETD</sequence>
<dbReference type="EMBL" id="BHVZ01000001">
    <property type="protein sequence ID" value="GCB28507.1"/>
    <property type="molecule type" value="Genomic_DNA"/>
</dbReference>
<gene>
    <name evidence="1" type="ORF">KGMB03357_01680</name>
</gene>
<keyword evidence="2" id="KW-1185">Reference proteome</keyword>
<evidence type="ECO:0000313" key="2">
    <source>
        <dbReference type="Proteomes" id="UP000287361"/>
    </source>
</evidence>
<dbReference type="Proteomes" id="UP000287361">
    <property type="component" value="Unassembled WGS sequence"/>
</dbReference>